<name>A0A6N9UMD2_9ACTN</name>
<reference evidence="2 3" key="1">
    <citation type="submission" date="2020-01" db="EMBL/GenBank/DDBJ databases">
        <title>Insect and environment-associated Actinomycetes.</title>
        <authorList>
            <person name="Currrie C."/>
            <person name="Chevrette M."/>
            <person name="Carlson C."/>
            <person name="Stubbendieck R."/>
            <person name="Wendt-Pienkowski E."/>
        </authorList>
    </citation>
    <scope>NUCLEOTIDE SEQUENCE [LARGE SCALE GENOMIC DNA]</scope>
    <source>
        <strain evidence="2 3">SID14172</strain>
    </source>
</reference>
<organism evidence="2 3">
    <name type="scientific">Streptomyces coelicoflavus</name>
    <dbReference type="NCBI Taxonomy" id="285562"/>
    <lineage>
        <taxon>Bacteria</taxon>
        <taxon>Bacillati</taxon>
        <taxon>Actinomycetota</taxon>
        <taxon>Actinomycetes</taxon>
        <taxon>Kitasatosporales</taxon>
        <taxon>Streptomycetaceae</taxon>
        <taxon>Streptomyces</taxon>
    </lineage>
</organism>
<comment type="caution">
    <text evidence="2">The sequence shown here is derived from an EMBL/GenBank/DDBJ whole genome shotgun (WGS) entry which is preliminary data.</text>
</comment>
<feature type="region of interest" description="Disordered" evidence="1">
    <location>
        <begin position="103"/>
        <end position="129"/>
    </location>
</feature>
<proteinExistence type="predicted"/>
<dbReference type="AlphaFoldDB" id="A0A6N9UMD2"/>
<dbReference type="Proteomes" id="UP000469545">
    <property type="component" value="Unassembled WGS sequence"/>
</dbReference>
<dbReference type="RefSeq" id="WP_007449349.1">
    <property type="nucleotide sequence ID" value="NZ_BEWB01000002.1"/>
</dbReference>
<keyword evidence="3" id="KW-1185">Reference proteome</keyword>
<dbReference type="EMBL" id="JAAGMB010000464">
    <property type="protein sequence ID" value="NEB18887.1"/>
    <property type="molecule type" value="Genomic_DNA"/>
</dbReference>
<feature type="compositionally biased region" description="Basic and acidic residues" evidence="1">
    <location>
        <begin position="50"/>
        <end position="65"/>
    </location>
</feature>
<evidence type="ECO:0000313" key="3">
    <source>
        <dbReference type="Proteomes" id="UP000469545"/>
    </source>
</evidence>
<feature type="compositionally biased region" description="Gly residues" evidence="1">
    <location>
        <begin position="113"/>
        <end position="129"/>
    </location>
</feature>
<accession>A0A6N9UMD2</accession>
<protein>
    <submittedName>
        <fullName evidence="2">Uncharacterized protein</fullName>
    </submittedName>
</protein>
<evidence type="ECO:0000256" key="1">
    <source>
        <dbReference type="SAM" id="MobiDB-lite"/>
    </source>
</evidence>
<sequence>MGQRYYVDPARIEALSGQLEEIATLARSMTEEFLDGLAPTVSWPGTSGDFAEKAKPQEQKERQVTKDTMMSVRDALVSITDATLSQVKLMEDTRDRNLEDIERNTNRIETDGFGLGGSGGGDTGGHGRH</sequence>
<gene>
    <name evidence="2" type="ORF">G3I46_20650</name>
</gene>
<feature type="region of interest" description="Disordered" evidence="1">
    <location>
        <begin position="44"/>
        <end position="66"/>
    </location>
</feature>
<evidence type="ECO:0000313" key="2">
    <source>
        <dbReference type="EMBL" id="NEB18887.1"/>
    </source>
</evidence>